<dbReference type="PANTHER" id="PTHR12069:SF0">
    <property type="entry name" value="DNA-DIRECTED RNA POLYMERASE III SUBUNIT RPC5"/>
    <property type="match status" value="1"/>
</dbReference>
<sequence length="265" mass="30458">MDFDEDKPNKHVSKTRRFAPGRVGKFKPEPTPVPPSQTDAPSESVTKKKKLMEKDQLPLQEKEEEDVVVREIDLYVLQYPLRPSWRAYEMDERCEEVRVNPSTSEVEVDLSMNVHSSNYDSKVASELHMTKQTLTTTWKPLSTLDYAIGVLSGDKLHLNPVHAVPQLRPSMKYHSSKRKQASETTEESARTSKKQNKGVQALKDHKPVPEENWASLKYHGLESEFHSRYLTKMMASESSAIDFNMSREAYINLLCRGESSRYSKR</sequence>
<organism evidence="2 3">
    <name type="scientific">Eruca vesicaria subsp. sativa</name>
    <name type="common">Garden rocket</name>
    <name type="synonym">Eruca sativa</name>
    <dbReference type="NCBI Taxonomy" id="29727"/>
    <lineage>
        <taxon>Eukaryota</taxon>
        <taxon>Viridiplantae</taxon>
        <taxon>Streptophyta</taxon>
        <taxon>Embryophyta</taxon>
        <taxon>Tracheophyta</taxon>
        <taxon>Spermatophyta</taxon>
        <taxon>Magnoliopsida</taxon>
        <taxon>eudicotyledons</taxon>
        <taxon>Gunneridae</taxon>
        <taxon>Pentapetalae</taxon>
        <taxon>rosids</taxon>
        <taxon>malvids</taxon>
        <taxon>Brassicales</taxon>
        <taxon>Brassicaceae</taxon>
        <taxon>Brassiceae</taxon>
        <taxon>Eruca</taxon>
    </lineage>
</organism>
<evidence type="ECO:0000313" key="3">
    <source>
        <dbReference type="Proteomes" id="UP001642260"/>
    </source>
</evidence>
<feature type="region of interest" description="Disordered" evidence="1">
    <location>
        <begin position="168"/>
        <end position="204"/>
    </location>
</feature>
<dbReference type="InterPro" id="IPR006886">
    <property type="entry name" value="RNA_pol_III_Rpc5"/>
</dbReference>
<proteinExistence type="predicted"/>
<dbReference type="AlphaFoldDB" id="A0ABC8ITN2"/>
<dbReference type="Pfam" id="PF04801">
    <property type="entry name" value="RPC5"/>
    <property type="match status" value="1"/>
</dbReference>
<accession>A0ABC8ITN2</accession>
<evidence type="ECO:0000256" key="1">
    <source>
        <dbReference type="SAM" id="MobiDB-lite"/>
    </source>
</evidence>
<evidence type="ECO:0000313" key="2">
    <source>
        <dbReference type="EMBL" id="CAH8299616.1"/>
    </source>
</evidence>
<feature type="compositionally biased region" description="Basic residues" evidence="1">
    <location>
        <begin position="10"/>
        <end position="19"/>
    </location>
</feature>
<dbReference type="PANTHER" id="PTHR12069">
    <property type="entry name" value="DNA-DIRECTED RNA POLYMERASES III 80 KDA POLYPEPTIDE RNA POLYMERASE III SUBUNIT 5"/>
    <property type="match status" value="1"/>
</dbReference>
<name>A0ABC8ITN2_ERUVS</name>
<protein>
    <submittedName>
        <fullName evidence="2">Uncharacterized protein</fullName>
    </submittedName>
</protein>
<feature type="region of interest" description="Disordered" evidence="1">
    <location>
        <begin position="1"/>
        <end position="58"/>
    </location>
</feature>
<dbReference type="Proteomes" id="UP001642260">
    <property type="component" value="Unassembled WGS sequence"/>
</dbReference>
<reference evidence="2 3" key="1">
    <citation type="submission" date="2022-03" db="EMBL/GenBank/DDBJ databases">
        <authorList>
            <person name="Macdonald S."/>
            <person name="Ahmed S."/>
            <person name="Newling K."/>
        </authorList>
    </citation>
    <scope>NUCLEOTIDE SEQUENCE [LARGE SCALE GENOMIC DNA]</scope>
</reference>
<dbReference type="EMBL" id="CAKOAT010052933">
    <property type="protein sequence ID" value="CAH8299616.1"/>
    <property type="molecule type" value="Genomic_DNA"/>
</dbReference>
<keyword evidence="3" id="KW-1185">Reference proteome</keyword>
<gene>
    <name evidence="2" type="ORF">ERUC_LOCUS2589</name>
</gene>
<comment type="caution">
    <text evidence="2">The sequence shown here is derived from an EMBL/GenBank/DDBJ whole genome shotgun (WGS) entry which is preliminary data.</text>
</comment>